<proteinExistence type="predicted"/>
<evidence type="ECO:0000313" key="1">
    <source>
        <dbReference type="EMBL" id="SDF76045.1"/>
    </source>
</evidence>
<dbReference type="PROSITE" id="PS51257">
    <property type="entry name" value="PROKAR_LIPOPROTEIN"/>
    <property type="match status" value="1"/>
</dbReference>
<accession>A0A1G7NPM9</accession>
<name>A0A1G7NPM9_CHIFI</name>
<organism evidence="1 2">
    <name type="scientific">Chitinophaga filiformis</name>
    <name type="common">Myxococcus filiformis</name>
    <name type="synonym">Flexibacter filiformis</name>
    <dbReference type="NCBI Taxonomy" id="104663"/>
    <lineage>
        <taxon>Bacteria</taxon>
        <taxon>Pseudomonadati</taxon>
        <taxon>Bacteroidota</taxon>
        <taxon>Chitinophagia</taxon>
        <taxon>Chitinophagales</taxon>
        <taxon>Chitinophagaceae</taxon>
        <taxon>Chitinophaga</taxon>
    </lineage>
</organism>
<dbReference type="Proteomes" id="UP000199045">
    <property type="component" value="Unassembled WGS sequence"/>
</dbReference>
<dbReference type="AlphaFoldDB" id="A0A1G7NPM9"/>
<reference evidence="1 2" key="1">
    <citation type="submission" date="2016-10" db="EMBL/GenBank/DDBJ databases">
        <authorList>
            <person name="de Groot N.N."/>
        </authorList>
    </citation>
    <scope>NUCLEOTIDE SEQUENCE [LARGE SCALE GENOMIC DNA]</scope>
    <source>
        <strain evidence="1 2">DSM 527</strain>
    </source>
</reference>
<sequence length="294" mass="34358">MMKLIRIPIALFFVYALSGMFVSCNTSGDGVTPADSIYQPGPGLSAIYINGKISTKIEYRTDGKVGRIYEYDMSDTAKVNPTYRFDYEYNTDGQVGKEIRFSLRSQSVISEAIITYQADSIFSAIKNVRTKMMIIRPDKVTRTGDPDTVYNQNNSSTFNYSIYTMEGNDLKEFFNEDFFENEYMKWDYHYKEKYTYDTTLNPLWPLIKNNYFIARTFLETQYKEMYPFAFTLSKHNPLQIDIENASINLWLPKGVTFEYKLFEGTPYPVEQKWIDRSNGSVFKTYKYEYIGVPE</sequence>
<dbReference type="RefSeq" id="WP_089831608.1">
    <property type="nucleotide sequence ID" value="NZ_FNBN01000002.1"/>
</dbReference>
<dbReference type="STRING" id="104663.SAMN04488121_102889"/>
<evidence type="ECO:0008006" key="3">
    <source>
        <dbReference type="Google" id="ProtNLM"/>
    </source>
</evidence>
<dbReference type="EMBL" id="FNBN01000002">
    <property type="protein sequence ID" value="SDF76045.1"/>
    <property type="molecule type" value="Genomic_DNA"/>
</dbReference>
<protein>
    <recommendedName>
        <fullName evidence="3">DUF4595 domain-containing protein</fullName>
    </recommendedName>
</protein>
<gene>
    <name evidence="1" type="ORF">SAMN04488121_102889</name>
</gene>
<evidence type="ECO:0000313" key="2">
    <source>
        <dbReference type="Proteomes" id="UP000199045"/>
    </source>
</evidence>